<comment type="subcellular location">
    <subcellularLocation>
        <location evidence="1 8">Cytoplasm</location>
    </subcellularLocation>
</comment>
<dbReference type="FunFam" id="1.20.58.220:FF:000004">
    <property type="entry name" value="Phosphate-specific transport system accessory protein PhoU"/>
    <property type="match status" value="1"/>
</dbReference>
<dbReference type="InterPro" id="IPR038078">
    <property type="entry name" value="PhoU-like_sf"/>
</dbReference>
<feature type="domain" description="PhoU" evidence="9">
    <location>
        <begin position="120"/>
        <end position="205"/>
    </location>
</feature>
<evidence type="ECO:0000259" key="9">
    <source>
        <dbReference type="Pfam" id="PF01895"/>
    </source>
</evidence>
<dbReference type="Pfam" id="PF01895">
    <property type="entry name" value="PhoU"/>
    <property type="match status" value="2"/>
</dbReference>
<dbReference type="NCBIfam" id="TIGR02135">
    <property type="entry name" value="phoU_full"/>
    <property type="match status" value="1"/>
</dbReference>
<dbReference type="GO" id="GO:0030643">
    <property type="term" value="P:intracellular phosphate ion homeostasis"/>
    <property type="evidence" value="ECO:0007669"/>
    <property type="project" value="InterPro"/>
</dbReference>
<keyword evidence="6 8" id="KW-0592">Phosphate transport</keyword>
<name>A0A932CQI0_UNCTE</name>
<comment type="function">
    <text evidence="7 8">Plays a role in the regulation of phosphate uptake.</text>
</comment>
<reference evidence="10" key="1">
    <citation type="submission" date="2020-07" db="EMBL/GenBank/DDBJ databases">
        <title>Huge and variable diversity of episymbiotic CPR bacteria and DPANN archaea in groundwater ecosystems.</title>
        <authorList>
            <person name="He C.Y."/>
            <person name="Keren R."/>
            <person name="Whittaker M."/>
            <person name="Farag I.F."/>
            <person name="Doudna J."/>
            <person name="Cate J.H.D."/>
            <person name="Banfield J.F."/>
        </authorList>
    </citation>
    <scope>NUCLEOTIDE SEQUENCE</scope>
    <source>
        <strain evidence="10">NC_groundwater_672_Ag_B-0.1um_62_36</strain>
    </source>
</reference>
<evidence type="ECO:0000256" key="1">
    <source>
        <dbReference type="ARBA" id="ARBA00004496"/>
    </source>
</evidence>
<dbReference type="AlphaFoldDB" id="A0A932CQI0"/>
<keyword evidence="4 8" id="KW-0813">Transport</keyword>
<dbReference type="EMBL" id="JACPRF010000370">
    <property type="protein sequence ID" value="MBI2877608.1"/>
    <property type="molecule type" value="Genomic_DNA"/>
</dbReference>
<comment type="similarity">
    <text evidence="2 8">Belongs to the PhoU family.</text>
</comment>
<evidence type="ECO:0000313" key="11">
    <source>
        <dbReference type="Proteomes" id="UP000769766"/>
    </source>
</evidence>
<dbReference type="InterPro" id="IPR026022">
    <property type="entry name" value="PhoU_dom"/>
</dbReference>
<comment type="subunit">
    <text evidence="3 8">Homodimer.</text>
</comment>
<gene>
    <name evidence="10" type="primary">phoU</name>
    <name evidence="10" type="ORF">HYY20_12080</name>
</gene>
<keyword evidence="5 8" id="KW-0963">Cytoplasm</keyword>
<protein>
    <recommendedName>
        <fullName evidence="8">Phosphate-specific transport system accessory protein PhoU</fullName>
    </recommendedName>
</protein>
<organism evidence="10 11">
    <name type="scientific">Tectimicrobiota bacterium</name>
    <dbReference type="NCBI Taxonomy" id="2528274"/>
    <lineage>
        <taxon>Bacteria</taxon>
        <taxon>Pseudomonadati</taxon>
        <taxon>Nitrospinota/Tectimicrobiota group</taxon>
        <taxon>Candidatus Tectimicrobiota</taxon>
    </lineage>
</organism>
<dbReference type="SUPFAM" id="SSF109755">
    <property type="entry name" value="PhoU-like"/>
    <property type="match status" value="1"/>
</dbReference>
<feature type="domain" description="PhoU" evidence="9">
    <location>
        <begin position="18"/>
        <end position="103"/>
    </location>
</feature>
<proteinExistence type="inferred from homology"/>
<evidence type="ECO:0000313" key="10">
    <source>
        <dbReference type="EMBL" id="MBI2877608.1"/>
    </source>
</evidence>
<comment type="caution">
    <text evidence="10">The sequence shown here is derived from an EMBL/GenBank/DDBJ whole genome shotgun (WGS) entry which is preliminary data.</text>
</comment>
<evidence type="ECO:0000256" key="6">
    <source>
        <dbReference type="ARBA" id="ARBA00022592"/>
    </source>
</evidence>
<dbReference type="PANTHER" id="PTHR42930">
    <property type="entry name" value="PHOSPHATE-SPECIFIC TRANSPORT SYSTEM ACCESSORY PROTEIN PHOU"/>
    <property type="match status" value="1"/>
</dbReference>
<evidence type="ECO:0000256" key="2">
    <source>
        <dbReference type="ARBA" id="ARBA00008107"/>
    </source>
</evidence>
<dbReference type="GO" id="GO:0045936">
    <property type="term" value="P:negative regulation of phosphate metabolic process"/>
    <property type="evidence" value="ECO:0007669"/>
    <property type="project" value="InterPro"/>
</dbReference>
<evidence type="ECO:0000256" key="3">
    <source>
        <dbReference type="ARBA" id="ARBA00011738"/>
    </source>
</evidence>
<dbReference type="PIRSF" id="PIRSF003107">
    <property type="entry name" value="PhoU"/>
    <property type="match status" value="1"/>
</dbReference>
<dbReference type="PANTHER" id="PTHR42930:SF3">
    <property type="entry name" value="PHOSPHATE-SPECIFIC TRANSPORT SYSTEM ACCESSORY PROTEIN PHOU"/>
    <property type="match status" value="1"/>
</dbReference>
<evidence type="ECO:0000256" key="8">
    <source>
        <dbReference type="PIRNR" id="PIRNR003107"/>
    </source>
</evidence>
<sequence length="221" mass="25713">MTREYFARELERIQQEVLDMGAMVEEAIHASIEALKNRDLEKAKEIIANDLKINQKRWDIEEQCLQVIATQQPLAKDLRFLAAVLVLITELERMGDYAEGIAKINLMMGEEPLLKPLIDIPRMAQKATDMLRRSLQAFINRDADAARGICNEDDEVDDLWNQVYRELLTFMIQDPRTINRATYLIWVAHNLERIADRVTNICERTVFLVTGRMEEMNVSKY</sequence>
<dbReference type="GO" id="GO:0005737">
    <property type="term" value="C:cytoplasm"/>
    <property type="evidence" value="ECO:0007669"/>
    <property type="project" value="UniProtKB-SubCell"/>
</dbReference>
<dbReference type="Proteomes" id="UP000769766">
    <property type="component" value="Unassembled WGS sequence"/>
</dbReference>
<evidence type="ECO:0000256" key="7">
    <source>
        <dbReference type="ARBA" id="ARBA00056181"/>
    </source>
</evidence>
<dbReference type="GO" id="GO:0006817">
    <property type="term" value="P:phosphate ion transport"/>
    <property type="evidence" value="ECO:0007669"/>
    <property type="project" value="UniProtKB-KW"/>
</dbReference>
<evidence type="ECO:0000256" key="5">
    <source>
        <dbReference type="ARBA" id="ARBA00022490"/>
    </source>
</evidence>
<evidence type="ECO:0000256" key="4">
    <source>
        <dbReference type="ARBA" id="ARBA00022448"/>
    </source>
</evidence>
<dbReference type="InterPro" id="IPR028366">
    <property type="entry name" value="PhoU"/>
</dbReference>
<accession>A0A932CQI0</accession>
<dbReference type="Gene3D" id="1.20.58.220">
    <property type="entry name" value="Phosphate transport system protein phou homolog 2, domain 2"/>
    <property type="match status" value="1"/>
</dbReference>